<proteinExistence type="predicted"/>
<reference evidence="2" key="2">
    <citation type="submission" date="2025-09" db="UniProtKB">
        <authorList>
            <consortium name="Ensembl"/>
        </authorList>
    </citation>
    <scope>IDENTIFICATION</scope>
</reference>
<protein>
    <submittedName>
        <fullName evidence="2">Uncharacterized protein</fullName>
    </submittedName>
</protein>
<accession>A0A673YPS6</accession>
<dbReference type="Proteomes" id="UP000472277">
    <property type="component" value="Chromosome 23"/>
</dbReference>
<dbReference type="GeneTree" id="ENSGT00390000001566"/>
<dbReference type="InParanoid" id="A0A673YPS6"/>
<keyword evidence="1" id="KW-0472">Membrane</keyword>
<dbReference type="PANTHER" id="PTHR13083:SF3">
    <property type="entry name" value="WD REPEAT-CONTAINING PROTEIN 91"/>
    <property type="match status" value="1"/>
</dbReference>
<dbReference type="GO" id="GO:0045022">
    <property type="term" value="P:early endosome to late endosome transport"/>
    <property type="evidence" value="ECO:0007669"/>
    <property type="project" value="InterPro"/>
</dbReference>
<evidence type="ECO:0000313" key="3">
    <source>
        <dbReference type="Proteomes" id="UP000472277"/>
    </source>
</evidence>
<dbReference type="GO" id="GO:0141039">
    <property type="term" value="F:phosphatidylinositol 3-kinase inhibitor activity"/>
    <property type="evidence" value="ECO:0007669"/>
    <property type="project" value="InterPro"/>
</dbReference>
<keyword evidence="1" id="KW-0812">Transmembrane</keyword>
<reference evidence="2" key="1">
    <citation type="submission" date="2025-08" db="UniProtKB">
        <authorList>
            <consortium name="Ensembl"/>
        </authorList>
    </citation>
    <scope>IDENTIFICATION</scope>
</reference>
<dbReference type="Ensembl" id="ENSSTUT00000037838.1">
    <property type="protein sequence ID" value="ENSSTUP00000036205.1"/>
    <property type="gene ID" value="ENSSTUG00000015412.1"/>
</dbReference>
<dbReference type="GO" id="GO:0031902">
    <property type="term" value="C:late endosome membrane"/>
    <property type="evidence" value="ECO:0007669"/>
    <property type="project" value="TreeGrafter"/>
</dbReference>
<name>A0A673YPS6_SALTR</name>
<organism evidence="2 3">
    <name type="scientific">Salmo trutta</name>
    <name type="common">Brown trout</name>
    <dbReference type="NCBI Taxonomy" id="8032"/>
    <lineage>
        <taxon>Eukaryota</taxon>
        <taxon>Metazoa</taxon>
        <taxon>Chordata</taxon>
        <taxon>Craniata</taxon>
        <taxon>Vertebrata</taxon>
        <taxon>Euteleostomi</taxon>
        <taxon>Actinopterygii</taxon>
        <taxon>Neopterygii</taxon>
        <taxon>Teleostei</taxon>
        <taxon>Protacanthopterygii</taxon>
        <taxon>Salmoniformes</taxon>
        <taxon>Salmonidae</taxon>
        <taxon>Salmoninae</taxon>
        <taxon>Salmo</taxon>
    </lineage>
</organism>
<dbReference type="InterPro" id="IPR039724">
    <property type="entry name" value="WDR91"/>
</dbReference>
<dbReference type="AlphaFoldDB" id="A0A673YPS6"/>
<dbReference type="GO" id="GO:0051898">
    <property type="term" value="P:negative regulation of phosphatidylinositol 3-kinase/protein kinase B signal transduction"/>
    <property type="evidence" value="ECO:0007669"/>
    <property type="project" value="InterPro"/>
</dbReference>
<evidence type="ECO:0000256" key="1">
    <source>
        <dbReference type="SAM" id="Phobius"/>
    </source>
</evidence>
<feature type="transmembrane region" description="Helical" evidence="1">
    <location>
        <begin position="127"/>
        <end position="149"/>
    </location>
</feature>
<dbReference type="GO" id="GO:0031901">
    <property type="term" value="C:early endosome membrane"/>
    <property type="evidence" value="ECO:0007669"/>
    <property type="project" value="TreeGrafter"/>
</dbReference>
<dbReference type="PANTHER" id="PTHR13083">
    <property type="entry name" value="WD REPEAT-CONTAINING PROTEIN 91"/>
    <property type="match status" value="1"/>
</dbReference>
<keyword evidence="1" id="KW-1133">Transmembrane helix</keyword>
<evidence type="ECO:0000313" key="2">
    <source>
        <dbReference type="Ensembl" id="ENSSTUP00000036205.1"/>
    </source>
</evidence>
<keyword evidence="3" id="KW-1185">Reference proteome</keyword>
<sequence>MQFEKVMWRETWGQLWKRTDEHVREYLIYRGFTRTQKHLNSDIKADKEKGFPVDKIIDHRQLFIHNVDLNGLKDYWGYLDRRLFCSLFRHYVVYGVQRQAQELQGQSEWRDWFILQFITCPQWSDTFLVLLHNFLSVLFQCMHILLFWARLIRERIFKFTQDTGKDKRNTPDVTD</sequence>